<evidence type="ECO:0000256" key="8">
    <source>
        <dbReference type="ARBA" id="ARBA00023034"/>
    </source>
</evidence>
<keyword evidence="13" id="KW-1185">Reference proteome</keyword>
<dbReference type="PANTHER" id="PTHR12129:SF17">
    <property type="entry name" value="HEPARAN SULFATE 2-O-SULFOTRANSFERASE 1"/>
    <property type="match status" value="1"/>
</dbReference>
<dbReference type="FunFam" id="3.40.50.300:FF:001418">
    <property type="entry name" value="Heparan sulfate 2-o-sulfotransferase"/>
    <property type="match status" value="1"/>
</dbReference>
<keyword evidence="6" id="KW-0735">Signal-anchor</keyword>
<dbReference type="Gene3D" id="3.40.50.300">
    <property type="entry name" value="P-loop containing nucleotide triphosphate hydrolases"/>
    <property type="match status" value="1"/>
</dbReference>
<dbReference type="SUPFAM" id="SSF52540">
    <property type="entry name" value="P-loop containing nucleoside triphosphate hydrolases"/>
    <property type="match status" value="1"/>
</dbReference>
<comment type="subcellular location">
    <subcellularLocation>
        <location evidence="1">Golgi apparatus membrane</location>
        <topology evidence="1">Single-pass type II membrane protein</topology>
    </subcellularLocation>
</comment>
<protein>
    <recommendedName>
        <fullName evidence="14">Heparan sulfate 2-O-sulfotransferase 1</fullName>
    </recommendedName>
</protein>
<dbReference type="AlphaFoldDB" id="A0ABD0YXZ3"/>
<dbReference type="GO" id="GO:0004394">
    <property type="term" value="F:heparan sulfate 2-sulfotransferase activity"/>
    <property type="evidence" value="ECO:0007669"/>
    <property type="project" value="UniProtKB-ARBA"/>
</dbReference>
<accession>A0ABD0YXZ3</accession>
<dbReference type="InterPro" id="IPR005331">
    <property type="entry name" value="Sulfotransferase"/>
</dbReference>
<feature type="non-terminal residue" evidence="12">
    <location>
        <position position="1"/>
    </location>
</feature>
<comment type="subunit">
    <text evidence="3">Homotrimer.</text>
</comment>
<keyword evidence="5" id="KW-0812">Transmembrane</keyword>
<comment type="caution">
    <text evidence="12">The sequence shown here is derived from an EMBL/GenBank/DDBJ whole genome shotgun (WGS) entry which is preliminary data.</text>
</comment>
<keyword evidence="9" id="KW-0472">Membrane</keyword>
<keyword evidence="4" id="KW-0808">Transferase</keyword>
<dbReference type="InterPro" id="IPR027417">
    <property type="entry name" value="P-loop_NTPase"/>
</dbReference>
<evidence type="ECO:0000256" key="11">
    <source>
        <dbReference type="ARBA" id="ARBA00023180"/>
    </source>
</evidence>
<gene>
    <name evidence="12" type="ORF">AAG570_001327</name>
</gene>
<evidence type="ECO:0000256" key="9">
    <source>
        <dbReference type="ARBA" id="ARBA00023136"/>
    </source>
</evidence>
<name>A0ABD0YXZ3_9HEMI</name>
<dbReference type="PANTHER" id="PTHR12129">
    <property type="entry name" value="HEPARAN SULFATE 2-O-SULFOTRANSFERASE"/>
    <property type="match status" value="1"/>
</dbReference>
<dbReference type="Pfam" id="PF03567">
    <property type="entry name" value="Sulfotransfer_2"/>
    <property type="match status" value="1"/>
</dbReference>
<reference evidence="12 13" key="1">
    <citation type="submission" date="2024-07" db="EMBL/GenBank/DDBJ databases">
        <title>Chromosome-level genome assembly of the water stick insect Ranatra chinensis (Heteroptera: Nepidae).</title>
        <authorList>
            <person name="Liu X."/>
        </authorList>
    </citation>
    <scope>NUCLEOTIDE SEQUENCE [LARGE SCALE GENOMIC DNA]</scope>
    <source>
        <strain evidence="12">Cailab_2021Rc</strain>
        <tissue evidence="12">Muscle</tissue>
    </source>
</reference>
<proteinExistence type="inferred from homology"/>
<evidence type="ECO:0000256" key="4">
    <source>
        <dbReference type="ARBA" id="ARBA00022679"/>
    </source>
</evidence>
<keyword evidence="10" id="KW-1015">Disulfide bond</keyword>
<evidence type="ECO:0000256" key="10">
    <source>
        <dbReference type="ARBA" id="ARBA00023157"/>
    </source>
</evidence>
<evidence type="ECO:0000256" key="7">
    <source>
        <dbReference type="ARBA" id="ARBA00022989"/>
    </source>
</evidence>
<evidence type="ECO:0000313" key="13">
    <source>
        <dbReference type="Proteomes" id="UP001558652"/>
    </source>
</evidence>
<sequence length="288" mass="33972">FIGDKDTIVIYNRIPKTASTSFINVAYDLCKRNGFNVLHLNVTGNMHVMSIADQARFIYNVTHWEAKKPGLYHGHVAYIDFEKFGSSRRPVYINLIRKPLDRLVSYYYFLRFGDNYRPHLIRRKHGDKMQTFDDCVRLKQPDCHPDNMWLQIPFMCGHAPGCWIPGNEWALEEAKRNLLRKYLLVGVTEELKDFITLLESALPTYFRGAVDHFKSSKKAHLRKTNQKLEPSEETIKRIQKTSVWQMENEFYEFVLEQFHQLKKRMGTNKDGEIIDKGQQFMFEKISPK</sequence>
<keyword evidence="11" id="KW-0325">Glycoprotein</keyword>
<dbReference type="InterPro" id="IPR007734">
    <property type="entry name" value="Heparan_SO4_2-O-STrfase"/>
</dbReference>
<evidence type="ECO:0000256" key="6">
    <source>
        <dbReference type="ARBA" id="ARBA00022968"/>
    </source>
</evidence>
<dbReference type="GO" id="GO:0000139">
    <property type="term" value="C:Golgi membrane"/>
    <property type="evidence" value="ECO:0007669"/>
    <property type="project" value="UniProtKB-SubCell"/>
</dbReference>
<evidence type="ECO:0000313" key="12">
    <source>
        <dbReference type="EMBL" id="KAL1124703.1"/>
    </source>
</evidence>
<evidence type="ECO:0000256" key="5">
    <source>
        <dbReference type="ARBA" id="ARBA00022692"/>
    </source>
</evidence>
<evidence type="ECO:0000256" key="2">
    <source>
        <dbReference type="ARBA" id="ARBA00010569"/>
    </source>
</evidence>
<organism evidence="12 13">
    <name type="scientific">Ranatra chinensis</name>
    <dbReference type="NCBI Taxonomy" id="642074"/>
    <lineage>
        <taxon>Eukaryota</taxon>
        <taxon>Metazoa</taxon>
        <taxon>Ecdysozoa</taxon>
        <taxon>Arthropoda</taxon>
        <taxon>Hexapoda</taxon>
        <taxon>Insecta</taxon>
        <taxon>Pterygota</taxon>
        <taxon>Neoptera</taxon>
        <taxon>Paraneoptera</taxon>
        <taxon>Hemiptera</taxon>
        <taxon>Heteroptera</taxon>
        <taxon>Panheteroptera</taxon>
        <taxon>Nepomorpha</taxon>
        <taxon>Nepidae</taxon>
        <taxon>Ranatrinae</taxon>
        <taxon>Ranatra</taxon>
    </lineage>
</organism>
<evidence type="ECO:0008006" key="14">
    <source>
        <dbReference type="Google" id="ProtNLM"/>
    </source>
</evidence>
<evidence type="ECO:0000256" key="3">
    <source>
        <dbReference type="ARBA" id="ARBA00011233"/>
    </source>
</evidence>
<keyword evidence="8" id="KW-0333">Golgi apparatus</keyword>
<dbReference type="GO" id="GO:0015012">
    <property type="term" value="P:heparan sulfate proteoglycan biosynthetic process"/>
    <property type="evidence" value="ECO:0007669"/>
    <property type="project" value="UniProtKB-ARBA"/>
</dbReference>
<keyword evidence="7" id="KW-1133">Transmembrane helix</keyword>
<evidence type="ECO:0000256" key="1">
    <source>
        <dbReference type="ARBA" id="ARBA00004323"/>
    </source>
</evidence>
<comment type="similarity">
    <text evidence="2">Belongs to the sulfotransferase 3 family.</text>
</comment>
<dbReference type="Proteomes" id="UP001558652">
    <property type="component" value="Unassembled WGS sequence"/>
</dbReference>
<dbReference type="EMBL" id="JBFDAA010000010">
    <property type="protein sequence ID" value="KAL1124703.1"/>
    <property type="molecule type" value="Genomic_DNA"/>
</dbReference>